<evidence type="ECO:0000256" key="1">
    <source>
        <dbReference type="SAM" id="Phobius"/>
    </source>
</evidence>
<feature type="transmembrane region" description="Helical" evidence="1">
    <location>
        <begin position="61"/>
        <end position="85"/>
    </location>
</feature>
<proteinExistence type="predicted"/>
<keyword evidence="1" id="KW-1133">Transmembrane helix</keyword>
<dbReference type="RefSeq" id="WP_377851107.1">
    <property type="nucleotide sequence ID" value="NZ_JBHLZU010000006.1"/>
</dbReference>
<feature type="transmembrane region" description="Helical" evidence="1">
    <location>
        <begin position="273"/>
        <end position="294"/>
    </location>
</feature>
<feature type="transmembrane region" description="Helical" evidence="1">
    <location>
        <begin position="203"/>
        <end position="229"/>
    </location>
</feature>
<evidence type="ECO:0000313" key="2">
    <source>
        <dbReference type="EMBL" id="MFB9903948.1"/>
    </source>
</evidence>
<organism evidence="2 3">
    <name type="scientific">Allokutzneria oryzae</name>
    <dbReference type="NCBI Taxonomy" id="1378989"/>
    <lineage>
        <taxon>Bacteria</taxon>
        <taxon>Bacillati</taxon>
        <taxon>Actinomycetota</taxon>
        <taxon>Actinomycetes</taxon>
        <taxon>Pseudonocardiales</taxon>
        <taxon>Pseudonocardiaceae</taxon>
        <taxon>Allokutzneria</taxon>
    </lineage>
</organism>
<feature type="transmembrane region" description="Helical" evidence="1">
    <location>
        <begin position="37"/>
        <end position="54"/>
    </location>
</feature>
<gene>
    <name evidence="2" type="ORF">ACFFQA_08355</name>
</gene>
<sequence>MIMAVAMAALTVVSAVGLLVDDRVLTGAPVWLKPLKFGVSATVYAGTLGWLLSLQRRGRRWGWWLGTAVAVTLSVDIAIVVFQAARARLSHYNREEGINQLLQPIFGRSTQVMLVAVVLLSIQLSLRNHLDRPMTLAVRGGLAVAFLGMCTGFLMIFNAQPGQLEAVKAGTGTAVGGHSVGVPDGGPGMPLTNWSTTGGDLRIGHFVGLHALQLLPLLAFALAALSTKVIALRDERTRTRLVLVGSGAYLGLFILVVWQALRGQPLLAPDLLTLGAAGGLSLATVFAAFGALGARQRAKEPVRVAHH</sequence>
<feature type="transmembrane region" description="Helical" evidence="1">
    <location>
        <begin position="241"/>
        <end position="261"/>
    </location>
</feature>
<keyword evidence="1" id="KW-0472">Membrane</keyword>
<reference evidence="2 3" key="1">
    <citation type="submission" date="2024-09" db="EMBL/GenBank/DDBJ databases">
        <authorList>
            <person name="Sun Q."/>
            <person name="Mori K."/>
        </authorList>
    </citation>
    <scope>NUCLEOTIDE SEQUENCE [LARGE SCALE GENOMIC DNA]</scope>
    <source>
        <strain evidence="2 3">TBRC 7907</strain>
    </source>
</reference>
<name>A0ABV5ZSV1_9PSEU</name>
<comment type="caution">
    <text evidence="2">The sequence shown here is derived from an EMBL/GenBank/DDBJ whole genome shotgun (WGS) entry which is preliminary data.</text>
</comment>
<protein>
    <submittedName>
        <fullName evidence="2">Uncharacterized protein</fullName>
    </submittedName>
</protein>
<accession>A0ABV5ZSV1</accession>
<evidence type="ECO:0000313" key="3">
    <source>
        <dbReference type="Proteomes" id="UP001589693"/>
    </source>
</evidence>
<keyword evidence="1" id="KW-0812">Transmembrane</keyword>
<feature type="transmembrane region" description="Helical" evidence="1">
    <location>
        <begin position="105"/>
        <end position="124"/>
    </location>
</feature>
<dbReference type="EMBL" id="JBHLZU010000006">
    <property type="protein sequence ID" value="MFB9903948.1"/>
    <property type="molecule type" value="Genomic_DNA"/>
</dbReference>
<feature type="transmembrane region" description="Helical" evidence="1">
    <location>
        <begin position="136"/>
        <end position="157"/>
    </location>
</feature>
<keyword evidence="3" id="KW-1185">Reference proteome</keyword>
<dbReference type="Proteomes" id="UP001589693">
    <property type="component" value="Unassembled WGS sequence"/>
</dbReference>